<accession>A0AAJ0MLR0</accession>
<sequence length="218" mass="24421">MFALATCSSRSLPALKSLQRVIFRSHNDGDSVKISIPLASEFPLNIDGKIHPPIVKISIPIKNILNIEETPIVEFADTCKIRVIDNDDTYAIEEYFFSFFSFGKKAIQVLLIPPIPPRNKDITKSLRLAPPIDIIRTEPDETPLMSRMLEARTEMAARPSFDLHDDVHHDDAGGTGQLAKKLKDIFEFDTAEEEEFFDAVDAGTVEVSQLPPRDTRTA</sequence>
<evidence type="ECO:0000313" key="2">
    <source>
        <dbReference type="Proteomes" id="UP001285908"/>
    </source>
</evidence>
<dbReference type="EMBL" id="JAULSX010000010">
    <property type="protein sequence ID" value="KAK3485195.1"/>
    <property type="molecule type" value="Genomic_DNA"/>
</dbReference>
<dbReference type="Proteomes" id="UP001285908">
    <property type="component" value="Unassembled WGS sequence"/>
</dbReference>
<proteinExistence type="predicted"/>
<protein>
    <submittedName>
        <fullName evidence="1">Uncharacterized protein</fullName>
    </submittedName>
</protein>
<keyword evidence="2" id="KW-1185">Reference proteome</keyword>
<evidence type="ECO:0000313" key="1">
    <source>
        <dbReference type="EMBL" id="KAK3485195.1"/>
    </source>
</evidence>
<dbReference type="GeneID" id="87878897"/>
<gene>
    <name evidence="1" type="ORF">B0T23DRAFT_457089</name>
</gene>
<dbReference type="AlphaFoldDB" id="A0AAJ0MLR0"/>
<organism evidence="1 2">
    <name type="scientific">Neurospora hispaniola</name>
    <dbReference type="NCBI Taxonomy" id="588809"/>
    <lineage>
        <taxon>Eukaryota</taxon>
        <taxon>Fungi</taxon>
        <taxon>Dikarya</taxon>
        <taxon>Ascomycota</taxon>
        <taxon>Pezizomycotina</taxon>
        <taxon>Sordariomycetes</taxon>
        <taxon>Sordariomycetidae</taxon>
        <taxon>Sordariales</taxon>
        <taxon>Sordariaceae</taxon>
        <taxon>Neurospora</taxon>
    </lineage>
</organism>
<reference evidence="1 2" key="1">
    <citation type="journal article" date="2023" name="Mol. Phylogenet. Evol.">
        <title>Genome-scale phylogeny and comparative genomics of the fungal order Sordariales.</title>
        <authorList>
            <person name="Hensen N."/>
            <person name="Bonometti L."/>
            <person name="Westerberg I."/>
            <person name="Brannstrom I.O."/>
            <person name="Guillou S."/>
            <person name="Cros-Aarteil S."/>
            <person name="Calhoun S."/>
            <person name="Haridas S."/>
            <person name="Kuo A."/>
            <person name="Mondo S."/>
            <person name="Pangilinan J."/>
            <person name="Riley R."/>
            <person name="LaButti K."/>
            <person name="Andreopoulos B."/>
            <person name="Lipzen A."/>
            <person name="Chen C."/>
            <person name="Yan M."/>
            <person name="Daum C."/>
            <person name="Ng V."/>
            <person name="Clum A."/>
            <person name="Steindorff A."/>
            <person name="Ohm R.A."/>
            <person name="Martin F."/>
            <person name="Silar P."/>
            <person name="Natvig D.O."/>
            <person name="Lalanne C."/>
            <person name="Gautier V."/>
            <person name="Ament-Velasquez S.L."/>
            <person name="Kruys A."/>
            <person name="Hutchinson M.I."/>
            <person name="Powell A.J."/>
            <person name="Barry K."/>
            <person name="Miller A.N."/>
            <person name="Grigoriev I.V."/>
            <person name="Debuchy R."/>
            <person name="Gladieux P."/>
            <person name="Hiltunen Thoren M."/>
            <person name="Johannesson H."/>
        </authorList>
    </citation>
    <scope>NUCLEOTIDE SEQUENCE [LARGE SCALE GENOMIC DNA]</scope>
    <source>
        <strain evidence="1 2">FGSC 10403</strain>
    </source>
</reference>
<name>A0AAJ0MLR0_9PEZI</name>
<comment type="caution">
    <text evidence="1">The sequence shown here is derived from an EMBL/GenBank/DDBJ whole genome shotgun (WGS) entry which is preliminary data.</text>
</comment>
<dbReference type="RefSeq" id="XP_062688099.1">
    <property type="nucleotide sequence ID" value="XM_062841275.1"/>
</dbReference>